<accession>A0A835Q2D0</accession>
<evidence type="ECO:0000256" key="1">
    <source>
        <dbReference type="SAM" id="MobiDB-lite"/>
    </source>
</evidence>
<dbReference type="AlphaFoldDB" id="A0A835Q2D0"/>
<evidence type="ECO:0000313" key="2">
    <source>
        <dbReference type="EMBL" id="KAG0464990.1"/>
    </source>
</evidence>
<gene>
    <name evidence="2" type="ORF">HPP92_019154</name>
</gene>
<comment type="caution">
    <text evidence="2">The sequence shown here is derived from an EMBL/GenBank/DDBJ whole genome shotgun (WGS) entry which is preliminary data.</text>
</comment>
<dbReference type="Proteomes" id="UP000639772">
    <property type="component" value="Chromosome 10"/>
</dbReference>
<evidence type="ECO:0000313" key="3">
    <source>
        <dbReference type="Proteomes" id="UP000639772"/>
    </source>
</evidence>
<proteinExistence type="predicted"/>
<sequence>MVPLLAQFLPDVADDISSIISTTTSSSLPVTGPSPPARSRSEPSACKTNSRSPPPCPELSPNCPLVREMCDESSGIALEHNVADGRCPHGGLLLRRAGGTMVLQRVEAGGRGEVVPVA</sequence>
<reference evidence="2 3" key="1">
    <citation type="journal article" date="2020" name="Nat. Food">
        <title>A phased Vanilla planifolia genome enables genetic improvement of flavour and production.</title>
        <authorList>
            <person name="Hasing T."/>
            <person name="Tang H."/>
            <person name="Brym M."/>
            <person name="Khazi F."/>
            <person name="Huang T."/>
            <person name="Chambers A.H."/>
        </authorList>
    </citation>
    <scope>NUCLEOTIDE SEQUENCE [LARGE SCALE GENOMIC DNA]</scope>
    <source>
        <tissue evidence="2">Leaf</tissue>
    </source>
</reference>
<organism evidence="2 3">
    <name type="scientific">Vanilla planifolia</name>
    <name type="common">Vanilla</name>
    <dbReference type="NCBI Taxonomy" id="51239"/>
    <lineage>
        <taxon>Eukaryota</taxon>
        <taxon>Viridiplantae</taxon>
        <taxon>Streptophyta</taxon>
        <taxon>Embryophyta</taxon>
        <taxon>Tracheophyta</taxon>
        <taxon>Spermatophyta</taxon>
        <taxon>Magnoliopsida</taxon>
        <taxon>Liliopsida</taxon>
        <taxon>Asparagales</taxon>
        <taxon>Orchidaceae</taxon>
        <taxon>Vanilloideae</taxon>
        <taxon>Vanilleae</taxon>
        <taxon>Vanilla</taxon>
    </lineage>
</organism>
<feature type="region of interest" description="Disordered" evidence="1">
    <location>
        <begin position="20"/>
        <end position="60"/>
    </location>
</feature>
<protein>
    <submittedName>
        <fullName evidence="2">Uncharacterized protein</fullName>
    </submittedName>
</protein>
<name>A0A835Q2D0_VANPL</name>
<dbReference type="EMBL" id="JADCNM010000010">
    <property type="protein sequence ID" value="KAG0464990.1"/>
    <property type="molecule type" value="Genomic_DNA"/>
</dbReference>